<proteinExistence type="predicted"/>
<evidence type="ECO:0000313" key="2">
    <source>
        <dbReference type="EMBL" id="KON86321.1"/>
    </source>
</evidence>
<dbReference type="Proteomes" id="UP000037109">
    <property type="component" value="Unassembled WGS sequence"/>
</dbReference>
<keyword evidence="3" id="KW-1185">Reference proteome</keyword>
<reference evidence="3" key="1">
    <citation type="submission" date="2015-07" db="EMBL/GenBank/DDBJ databases">
        <title>Fjat-10036 dsm4.</title>
        <authorList>
            <person name="Liu B."/>
            <person name="Wang J."/>
            <person name="Zhu Y."/>
            <person name="Liu G."/>
            <person name="Chen Q."/>
            <person name="Chen Z."/>
            <person name="Lan J."/>
            <person name="Che J."/>
            <person name="Ge C."/>
            <person name="Shi H."/>
            <person name="Pan Z."/>
            <person name="Liu X."/>
        </authorList>
    </citation>
    <scope>NUCLEOTIDE SEQUENCE [LARGE SCALE GENOMIC DNA]</scope>
    <source>
        <strain evidence="3">DSM 4</strain>
    </source>
</reference>
<keyword evidence="1" id="KW-0472">Membrane</keyword>
<sequence length="61" mass="7591">MDKKLFMISDNLIVFIQRYLVYLITKFWIYFLFLLKTKKYNKNVIQINKNLLIIDKIYIKI</sequence>
<keyword evidence="1" id="KW-0812">Transmembrane</keyword>
<dbReference type="STRING" id="1459.AF332_05470"/>
<feature type="transmembrane region" description="Helical" evidence="1">
    <location>
        <begin position="12"/>
        <end position="35"/>
    </location>
</feature>
<gene>
    <name evidence="2" type="ORF">AF332_05470</name>
</gene>
<dbReference type="PATRIC" id="fig|1459.3.peg.1146"/>
<dbReference type="EMBL" id="LGUF01000007">
    <property type="protein sequence ID" value="KON86321.1"/>
    <property type="molecule type" value="Genomic_DNA"/>
</dbReference>
<keyword evidence="1" id="KW-1133">Transmembrane helix</keyword>
<comment type="caution">
    <text evidence="2">The sequence shown here is derived from an EMBL/GenBank/DDBJ whole genome shotgun (WGS) entry which is preliminary data.</text>
</comment>
<protein>
    <submittedName>
        <fullName evidence="2">Uncharacterized protein</fullName>
    </submittedName>
</protein>
<evidence type="ECO:0000256" key="1">
    <source>
        <dbReference type="SAM" id="Phobius"/>
    </source>
</evidence>
<evidence type="ECO:0000313" key="3">
    <source>
        <dbReference type="Proteomes" id="UP000037109"/>
    </source>
</evidence>
<accession>A0A0M0GA59</accession>
<organism evidence="2 3">
    <name type="scientific">Sporosarcina globispora</name>
    <name type="common">Bacillus globisporus</name>
    <dbReference type="NCBI Taxonomy" id="1459"/>
    <lineage>
        <taxon>Bacteria</taxon>
        <taxon>Bacillati</taxon>
        <taxon>Bacillota</taxon>
        <taxon>Bacilli</taxon>
        <taxon>Bacillales</taxon>
        <taxon>Caryophanaceae</taxon>
        <taxon>Sporosarcina</taxon>
    </lineage>
</organism>
<name>A0A0M0GA59_SPOGL</name>
<dbReference type="AlphaFoldDB" id="A0A0M0GA59"/>